<dbReference type="InterPro" id="IPR036208">
    <property type="entry name" value="VHL_sf"/>
</dbReference>
<dbReference type="InterPro" id="IPR024053">
    <property type="entry name" value="VHL_beta_dom"/>
</dbReference>
<proteinExistence type="inferred from homology"/>
<dbReference type="InterPro" id="IPR037140">
    <property type="entry name" value="VHL_beta_dom_sf"/>
</dbReference>
<dbReference type="SUPFAM" id="SSF49468">
    <property type="entry name" value="VHL"/>
    <property type="match status" value="1"/>
</dbReference>
<protein>
    <recommendedName>
        <fullName evidence="2">von Hippel-Lindau disease tumour suppressor beta domain-containing protein</fullName>
    </recommendedName>
</protein>
<dbReference type="InterPro" id="IPR037139">
    <property type="entry name" value="VHL_alpha_dom_sf"/>
</dbReference>
<evidence type="ECO:0000313" key="4">
    <source>
        <dbReference type="Proteomes" id="UP001153712"/>
    </source>
</evidence>
<organism evidence="3 4">
    <name type="scientific">Phyllotreta striolata</name>
    <name type="common">Striped flea beetle</name>
    <name type="synonym">Crioceris striolata</name>
    <dbReference type="NCBI Taxonomy" id="444603"/>
    <lineage>
        <taxon>Eukaryota</taxon>
        <taxon>Metazoa</taxon>
        <taxon>Ecdysozoa</taxon>
        <taxon>Arthropoda</taxon>
        <taxon>Hexapoda</taxon>
        <taxon>Insecta</taxon>
        <taxon>Pterygota</taxon>
        <taxon>Neoptera</taxon>
        <taxon>Endopterygota</taxon>
        <taxon>Coleoptera</taxon>
        <taxon>Polyphaga</taxon>
        <taxon>Cucujiformia</taxon>
        <taxon>Chrysomeloidea</taxon>
        <taxon>Chrysomelidae</taxon>
        <taxon>Galerucinae</taxon>
        <taxon>Alticini</taxon>
        <taxon>Phyllotreta</taxon>
    </lineage>
</organism>
<dbReference type="Gene3D" id="1.10.750.10">
    <property type="entry name" value="von Hippel-Lindau disease tumour suppressor, alpha domain"/>
    <property type="match status" value="1"/>
</dbReference>
<dbReference type="Gene3D" id="2.60.40.780">
    <property type="entry name" value="von Hippel-Lindau disease tumour suppressor, beta domain"/>
    <property type="match status" value="1"/>
</dbReference>
<dbReference type="Proteomes" id="UP001153712">
    <property type="component" value="Chromosome 3"/>
</dbReference>
<dbReference type="AlphaFoldDB" id="A0A9P0GT19"/>
<feature type="domain" description="von Hippel-Lindau disease tumour suppressor beta" evidence="2">
    <location>
        <begin position="29"/>
        <end position="99"/>
    </location>
</feature>
<evidence type="ECO:0000259" key="2">
    <source>
        <dbReference type="Pfam" id="PF01847"/>
    </source>
</evidence>
<name>A0A9P0GT19_PHYSR</name>
<dbReference type="OrthoDB" id="413400at2759"/>
<evidence type="ECO:0000256" key="1">
    <source>
        <dbReference type="ARBA" id="ARBA00010057"/>
    </source>
</evidence>
<accession>A0A9P0GT19</accession>
<comment type="similarity">
    <text evidence="1">Belongs to the VHL family.</text>
</comment>
<keyword evidence="4" id="KW-1185">Reference proteome</keyword>
<sequence length="184" mass="22133">MPCLLRNLKMPEVEMLYDVQNRSGARGNNAYVRFINKTDRVIEIVWLNYTGMYIRYKILKKDYFVDVNTFNTHPWVAFDYETKNRLHIDKEFVYHPKTSKEFFRQKYPNRTIPENYEARIRAYITLPIYSLRYTALLSIRNMLNSSEDASKLELPKPLVEDLKKVIQFRNNLKFTLDTQGERML</sequence>
<dbReference type="InterPro" id="IPR022772">
    <property type="entry name" value="VHL_tumour_suppress_b/a_dom"/>
</dbReference>
<reference evidence="3" key="1">
    <citation type="submission" date="2022-01" db="EMBL/GenBank/DDBJ databases">
        <authorList>
            <person name="King R."/>
        </authorList>
    </citation>
    <scope>NUCLEOTIDE SEQUENCE</scope>
</reference>
<evidence type="ECO:0000313" key="3">
    <source>
        <dbReference type="EMBL" id="CAH1181039.1"/>
    </source>
</evidence>
<dbReference type="EMBL" id="OU900096">
    <property type="protein sequence ID" value="CAH1181039.1"/>
    <property type="molecule type" value="Genomic_DNA"/>
</dbReference>
<dbReference type="CDD" id="cd05468">
    <property type="entry name" value="pVHL"/>
    <property type="match status" value="1"/>
</dbReference>
<dbReference type="Pfam" id="PF01847">
    <property type="entry name" value="VHL"/>
    <property type="match status" value="1"/>
</dbReference>
<gene>
    <name evidence="3" type="ORF">PHYEVI_LOCUS6325</name>
</gene>